<sequence>MTRRWEVHVSTFPISLVSGREDTGRPTENENGCRPGSAPVTSLPHPGIPRHESVVTVARLRHWIGCDDQAGIARPGVIRDLDQTSQGACTIDGRTSRHAGNGISQVIRKRIEEHFGWCKTVGRIWQSAYRGIKRVDQHFKLTMLASNLTRIARIRESMPLGVERRAAPAQPLRGNASVGPLTSGASGTIRQRLNGQLHTKPI</sequence>
<gene>
    <name evidence="2" type="ORF">NCTC10661_03102</name>
</gene>
<reference evidence="2 3" key="1">
    <citation type="submission" date="2018-06" db="EMBL/GenBank/DDBJ databases">
        <authorList>
            <consortium name="Pathogen Informatics"/>
            <person name="Doyle S."/>
        </authorList>
    </citation>
    <scope>NUCLEOTIDE SEQUENCE [LARGE SCALE GENOMIC DNA]</scope>
    <source>
        <strain evidence="2 3">NCTC10661</strain>
    </source>
</reference>
<feature type="region of interest" description="Disordered" evidence="1">
    <location>
        <begin position="16"/>
        <end position="48"/>
    </location>
</feature>
<evidence type="ECO:0000313" key="2">
    <source>
        <dbReference type="EMBL" id="SPV19743.1"/>
    </source>
</evidence>
<evidence type="ECO:0000256" key="1">
    <source>
        <dbReference type="SAM" id="MobiDB-lite"/>
    </source>
</evidence>
<protein>
    <submittedName>
        <fullName evidence="2">Transposase, IS4</fullName>
    </submittedName>
</protein>
<dbReference type="Proteomes" id="UP000250416">
    <property type="component" value="Unassembled WGS sequence"/>
</dbReference>
<evidence type="ECO:0000313" key="3">
    <source>
        <dbReference type="Proteomes" id="UP000250416"/>
    </source>
</evidence>
<name>A0AAE8NET0_BURCE</name>
<dbReference type="AlphaFoldDB" id="A0AAE8NET0"/>
<accession>A0AAE8NET0</accession>
<feature type="region of interest" description="Disordered" evidence="1">
    <location>
        <begin position="166"/>
        <end position="202"/>
    </location>
</feature>
<organism evidence="2 3">
    <name type="scientific">Burkholderia cepacia</name>
    <name type="common">Pseudomonas cepacia</name>
    <dbReference type="NCBI Taxonomy" id="292"/>
    <lineage>
        <taxon>Bacteria</taxon>
        <taxon>Pseudomonadati</taxon>
        <taxon>Pseudomonadota</taxon>
        <taxon>Betaproteobacteria</taxon>
        <taxon>Burkholderiales</taxon>
        <taxon>Burkholderiaceae</taxon>
        <taxon>Burkholderia</taxon>
        <taxon>Burkholderia cepacia complex</taxon>
    </lineage>
</organism>
<comment type="caution">
    <text evidence="2">The sequence shown here is derived from an EMBL/GenBank/DDBJ whole genome shotgun (WGS) entry which is preliminary data.</text>
</comment>
<proteinExistence type="predicted"/>
<dbReference type="EMBL" id="UARD01000014">
    <property type="protein sequence ID" value="SPV19743.1"/>
    <property type="molecule type" value="Genomic_DNA"/>
</dbReference>
<feature type="compositionally biased region" description="Basic and acidic residues" evidence="1">
    <location>
        <begin position="19"/>
        <end position="28"/>
    </location>
</feature>
<feature type="compositionally biased region" description="Polar residues" evidence="1">
    <location>
        <begin position="183"/>
        <end position="202"/>
    </location>
</feature>